<name>Q6AJQ8_DESPS</name>
<keyword evidence="3" id="KW-0964">Secreted</keyword>
<dbReference type="Gene3D" id="6.10.10.10">
    <property type="entry name" value="Flagellar export chaperone, C-terminal domain"/>
    <property type="match status" value="1"/>
</dbReference>
<protein>
    <recommendedName>
        <fullName evidence="3">Flagellin</fullName>
    </recommendedName>
</protein>
<dbReference type="GO" id="GO:0009288">
    <property type="term" value="C:bacterial-type flagellum"/>
    <property type="evidence" value="ECO:0007669"/>
    <property type="project" value="UniProtKB-SubCell"/>
</dbReference>
<dbReference type="STRING" id="177439.DP2693"/>
<dbReference type="InterPro" id="IPR001029">
    <property type="entry name" value="Flagellin_N"/>
</dbReference>
<dbReference type="Gene3D" id="3.30.70.2120">
    <property type="match status" value="1"/>
</dbReference>
<keyword evidence="6" id="KW-0969">Cilium</keyword>
<evidence type="ECO:0000313" key="6">
    <source>
        <dbReference type="EMBL" id="CAG37422.1"/>
    </source>
</evidence>
<gene>
    <name evidence="6" type="ordered locus">DP2693</name>
</gene>
<feature type="domain" description="Flagellin C-terminal" evidence="5">
    <location>
        <begin position="771"/>
        <end position="855"/>
    </location>
</feature>
<dbReference type="SUPFAM" id="SSF64518">
    <property type="entry name" value="Phase 1 flagellin"/>
    <property type="match status" value="1"/>
</dbReference>
<dbReference type="Pfam" id="PF00700">
    <property type="entry name" value="Flagellin_C"/>
    <property type="match status" value="1"/>
</dbReference>
<feature type="domain" description="Flagellin N-terminal" evidence="4">
    <location>
        <begin position="5"/>
        <end position="141"/>
    </location>
</feature>
<dbReference type="GO" id="GO:0005198">
    <property type="term" value="F:structural molecule activity"/>
    <property type="evidence" value="ECO:0007669"/>
    <property type="project" value="UniProtKB-UniRule"/>
</dbReference>
<dbReference type="PRINTS" id="PR00207">
    <property type="entry name" value="FLAGELLIN"/>
</dbReference>
<dbReference type="EMBL" id="CR522870">
    <property type="protein sequence ID" value="CAG37422.1"/>
    <property type="molecule type" value="Genomic_DNA"/>
</dbReference>
<dbReference type="GO" id="GO:0005576">
    <property type="term" value="C:extracellular region"/>
    <property type="evidence" value="ECO:0007669"/>
    <property type="project" value="UniProtKB-SubCell"/>
</dbReference>
<dbReference type="KEGG" id="dps:DP2693"/>
<keyword evidence="6" id="KW-0966">Cell projection</keyword>
<dbReference type="AlphaFoldDB" id="Q6AJQ8"/>
<keyword evidence="2 3" id="KW-0975">Bacterial flagellum</keyword>
<dbReference type="InterPro" id="IPR046358">
    <property type="entry name" value="Flagellin_C"/>
</dbReference>
<dbReference type="PANTHER" id="PTHR42792:SF2">
    <property type="entry name" value="FLAGELLIN"/>
    <property type="match status" value="1"/>
</dbReference>
<evidence type="ECO:0000313" key="7">
    <source>
        <dbReference type="Proteomes" id="UP000000602"/>
    </source>
</evidence>
<evidence type="ECO:0000256" key="1">
    <source>
        <dbReference type="ARBA" id="ARBA00005709"/>
    </source>
</evidence>
<dbReference type="Proteomes" id="UP000000602">
    <property type="component" value="Chromosome"/>
</dbReference>
<comment type="similarity">
    <text evidence="1 3">Belongs to the bacterial flagellin family.</text>
</comment>
<dbReference type="HOGENOM" id="CLU_011142_7_0_7"/>
<accession>Q6AJQ8</accession>
<keyword evidence="6" id="KW-0282">Flagellum</keyword>
<dbReference type="eggNOG" id="COG1344">
    <property type="taxonomic scope" value="Bacteria"/>
</dbReference>
<dbReference type="InterPro" id="IPR001492">
    <property type="entry name" value="Flagellin"/>
</dbReference>
<evidence type="ECO:0000256" key="3">
    <source>
        <dbReference type="RuleBase" id="RU362073"/>
    </source>
</evidence>
<evidence type="ECO:0000259" key="4">
    <source>
        <dbReference type="Pfam" id="PF00669"/>
    </source>
</evidence>
<reference evidence="7" key="1">
    <citation type="journal article" date="2004" name="Environ. Microbiol.">
        <title>The genome of Desulfotalea psychrophila, a sulfate-reducing bacterium from permanently cold Arctic sediments.</title>
        <authorList>
            <person name="Rabus R."/>
            <person name="Ruepp A."/>
            <person name="Frickey T."/>
            <person name="Rattei T."/>
            <person name="Fartmann B."/>
            <person name="Stark M."/>
            <person name="Bauer M."/>
            <person name="Zibat A."/>
            <person name="Lombardot T."/>
            <person name="Becker I."/>
            <person name="Amann J."/>
            <person name="Gellner K."/>
            <person name="Teeling H."/>
            <person name="Leuschner W.D."/>
            <person name="Gloeckner F.-O."/>
            <person name="Lupas A.N."/>
            <person name="Amann R."/>
            <person name="Klenk H.-P."/>
        </authorList>
    </citation>
    <scope>NUCLEOTIDE SEQUENCE [LARGE SCALE GENOMIC DNA]</scope>
    <source>
        <strain evidence="7">DSM 12343 / LSv54</strain>
    </source>
</reference>
<organism evidence="6 7">
    <name type="scientific">Desulfotalea psychrophila (strain LSv54 / DSM 12343)</name>
    <dbReference type="NCBI Taxonomy" id="177439"/>
    <lineage>
        <taxon>Bacteria</taxon>
        <taxon>Pseudomonadati</taxon>
        <taxon>Thermodesulfobacteriota</taxon>
        <taxon>Desulfobulbia</taxon>
        <taxon>Desulfobulbales</taxon>
        <taxon>Desulfocapsaceae</taxon>
        <taxon>Desulfotalea</taxon>
    </lineage>
</organism>
<dbReference type="InterPro" id="IPR042187">
    <property type="entry name" value="Flagellin_C_sub2"/>
</dbReference>
<evidence type="ECO:0000256" key="2">
    <source>
        <dbReference type="ARBA" id="ARBA00023143"/>
    </source>
</evidence>
<evidence type="ECO:0000259" key="5">
    <source>
        <dbReference type="Pfam" id="PF00700"/>
    </source>
</evidence>
<keyword evidence="7" id="KW-1185">Reference proteome</keyword>
<comment type="function">
    <text evidence="3">Flagellin is the subunit protein which polymerizes to form the filaments of bacterial flagella.</text>
</comment>
<sequence length="857" mass="89259">MALTINTNIGSLNAQRNLGISQRDLATSMQRLSSGLRINSAKDDAAGLAISDRMTAQVRGLNQASRNANDGISMAQTAEGALQESTNILQRIRELAVQSANDTNTNSDRASLNSEVQQLKEELNRIASTTEFNGRKVIDGTMKDATFQVGPNAGKEESISFSVASSLTKDLSQDGVAIKAPGGRPVQGVSLSGSIPAGSLVVNGKEVGAATNNSELAAAIHTADEAVTARPINHQQFEFSKSQLEVKDDFPLTVNIDNATPVTATNFTINGVDPTKTVDTNDAKVLATAINAQTTDGKFAVEATASNVQEFSFTPITVLGTETYTLDLKTGTPLAALTPLVFKAPDTAVSQQNIVDKINTLAPKVTANIENNKVVISTQNGENLSIKDTLTAGGSSTGTGFNEAVEKPYSGELSLTSKEAFTVGSDTPAALEAMKIEAGKYPGPAIVAGKPVTGALKAGDLTINGRDIGAVEGDATKIAAAIQEVDTNIIATPENIQTIGWGDVNTSAGSYTLELDGKPIIIKTADDKIDGEEIAAAIGNTDGFTATYDNPNVVVTRAGGQNFTIKQRHDGTTAGFEASMSDGRDLRGTVQLKSNIEIDIAGQDPSKAGMIKGVNAPGVKGTYTLKLTLPDKVDPDAVITVDTKSAMASGVVTAEDVAKAINSDIKATMEFSAKVNDDGMLEITRNDGKKFKITEEIKQNGTDIDDTSAGMLGVGATAKDFVGQVELDSKIDIVLEGDSLGLAGLTGLGNSTISIDQINVLTSEASIIAMASVDEAIMDIDAIRGGLGAVQNRFTSTISNLSNVSENLSAARSRILDTDIAMETSAMTKNNILQQAGVSILTQANQTPQLALSLLKG</sequence>
<dbReference type="Gene3D" id="1.20.1330.10">
    <property type="entry name" value="f41 fragment of flagellin, N-terminal domain"/>
    <property type="match status" value="2"/>
</dbReference>
<dbReference type="Pfam" id="PF00669">
    <property type="entry name" value="Flagellin_N"/>
    <property type="match status" value="1"/>
</dbReference>
<dbReference type="PANTHER" id="PTHR42792">
    <property type="entry name" value="FLAGELLIN"/>
    <property type="match status" value="1"/>
</dbReference>
<comment type="subcellular location">
    <subcellularLocation>
        <location evidence="3">Secreted</location>
    </subcellularLocation>
    <subcellularLocation>
        <location evidence="3">Bacterial flagellum</location>
    </subcellularLocation>
</comment>
<dbReference type="RefSeq" id="WP_011189934.1">
    <property type="nucleotide sequence ID" value="NC_006138.1"/>
</dbReference>
<proteinExistence type="inferred from homology"/>